<keyword evidence="3" id="KW-1185">Reference proteome</keyword>
<sequence length="375" mass="38267">MRSAMLVGRKTPGQHGASISWGARRAVARPRRQEQQQGCPRAGAARGPGPGPGSTPGGGGPSNGGDDRSEDAFDAAGAPPAWRERLPPGVEWKVQWQFAVGTGATAGSTSNSPASNGMPASMDQAAAAAPGPDRPSGATSSGAAASGSSRDPGFKWTRFDRGSAVRAAALADSGWDEATFEARLDDLAAVLPDLRLRLPALQPALLLAALRNPRAAAAQVVTLKAALPGLDVGALILCHPPFLDPVAWPPARLAAGAAHAAAVLGSHGAAEGVLQWYPPLLDPELLDGSVAQLRRLVPHLVSRCLPPGGMPAARDSEDERTGDSGQPQGPGARGRKEPDSRELVHLLGIVMKSAAGEDAGEGGPGAWWEESPGSI</sequence>
<evidence type="ECO:0000256" key="1">
    <source>
        <dbReference type="SAM" id="MobiDB-lite"/>
    </source>
</evidence>
<feature type="region of interest" description="Disordered" evidence="1">
    <location>
        <begin position="354"/>
        <end position="375"/>
    </location>
</feature>
<feature type="compositionally biased region" description="Low complexity" evidence="1">
    <location>
        <begin position="118"/>
        <end position="149"/>
    </location>
</feature>
<feature type="region of interest" description="Disordered" evidence="1">
    <location>
        <begin position="307"/>
        <end position="340"/>
    </location>
</feature>
<protein>
    <submittedName>
        <fullName evidence="2">Uncharacterized protein</fullName>
    </submittedName>
</protein>
<feature type="compositionally biased region" description="Polar residues" evidence="1">
    <location>
        <begin position="105"/>
        <end position="115"/>
    </location>
</feature>
<evidence type="ECO:0000313" key="3">
    <source>
        <dbReference type="Proteomes" id="UP000650467"/>
    </source>
</evidence>
<gene>
    <name evidence="2" type="ORF">HXX76_003582</name>
</gene>
<feature type="region of interest" description="Disordered" evidence="1">
    <location>
        <begin position="103"/>
        <end position="155"/>
    </location>
</feature>
<reference evidence="2" key="1">
    <citation type="journal article" date="2020" name="bioRxiv">
        <title>Comparative genomics of Chlamydomonas.</title>
        <authorList>
            <person name="Craig R.J."/>
            <person name="Hasan A.R."/>
            <person name="Ness R.W."/>
            <person name="Keightley P.D."/>
        </authorList>
    </citation>
    <scope>NUCLEOTIDE SEQUENCE</scope>
    <source>
        <strain evidence="2">SAG 7.73</strain>
    </source>
</reference>
<feature type="compositionally biased region" description="Low complexity" evidence="1">
    <location>
        <begin position="366"/>
        <end position="375"/>
    </location>
</feature>
<dbReference type="EMBL" id="JAEHOC010000006">
    <property type="protein sequence ID" value="KAG2440725.1"/>
    <property type="molecule type" value="Genomic_DNA"/>
</dbReference>
<dbReference type="OrthoDB" id="548006at2759"/>
<accession>A0A835W616</accession>
<name>A0A835W616_CHLIN</name>
<feature type="compositionally biased region" description="Gly residues" evidence="1">
    <location>
        <begin position="46"/>
        <end position="63"/>
    </location>
</feature>
<evidence type="ECO:0000313" key="2">
    <source>
        <dbReference type="EMBL" id="KAG2440725.1"/>
    </source>
</evidence>
<comment type="caution">
    <text evidence="2">The sequence shown here is derived from an EMBL/GenBank/DDBJ whole genome shotgun (WGS) entry which is preliminary data.</text>
</comment>
<feature type="region of interest" description="Disordered" evidence="1">
    <location>
        <begin position="1"/>
        <end position="89"/>
    </location>
</feature>
<proteinExistence type="predicted"/>
<dbReference type="AlphaFoldDB" id="A0A835W616"/>
<organism evidence="2 3">
    <name type="scientific">Chlamydomonas incerta</name>
    <dbReference type="NCBI Taxonomy" id="51695"/>
    <lineage>
        <taxon>Eukaryota</taxon>
        <taxon>Viridiplantae</taxon>
        <taxon>Chlorophyta</taxon>
        <taxon>core chlorophytes</taxon>
        <taxon>Chlorophyceae</taxon>
        <taxon>CS clade</taxon>
        <taxon>Chlamydomonadales</taxon>
        <taxon>Chlamydomonadaceae</taxon>
        <taxon>Chlamydomonas</taxon>
    </lineage>
</organism>
<dbReference type="Proteomes" id="UP000650467">
    <property type="component" value="Unassembled WGS sequence"/>
</dbReference>